<dbReference type="AlphaFoldDB" id="A0A212JNI5"/>
<protein>
    <recommendedName>
        <fullName evidence="2">MmcQ-like protein</fullName>
    </recommendedName>
</protein>
<dbReference type="Gene3D" id="3.90.1150.30">
    <property type="match status" value="1"/>
</dbReference>
<sequence>MNIEELREYCISVKGASESFPFDESTLVFKVMGKMFAYTGLDPKDGFFKVNLKCDPEKSSELRTRYEGVTHGNHTRGLLWNAVYLASDVPDKLIKELIDHSVEEVIKKLPKNKQAEYRSL</sequence>
<evidence type="ECO:0000313" key="1">
    <source>
        <dbReference type="EMBL" id="SBW00999.1"/>
    </source>
</evidence>
<accession>A0A212JNI5</accession>
<dbReference type="SUPFAM" id="SSF142906">
    <property type="entry name" value="YjbR-like"/>
    <property type="match status" value="1"/>
</dbReference>
<dbReference type="PANTHER" id="PTHR35145">
    <property type="entry name" value="CYTOPLASMIC PROTEIN-RELATED"/>
    <property type="match status" value="1"/>
</dbReference>
<dbReference type="PANTHER" id="PTHR35145:SF1">
    <property type="entry name" value="CYTOPLASMIC PROTEIN"/>
    <property type="match status" value="1"/>
</dbReference>
<dbReference type="Pfam" id="PF04237">
    <property type="entry name" value="YjbR"/>
    <property type="match status" value="1"/>
</dbReference>
<dbReference type="EMBL" id="FLUL01000001">
    <property type="protein sequence ID" value="SBW00999.1"/>
    <property type="molecule type" value="Genomic_DNA"/>
</dbReference>
<dbReference type="InterPro" id="IPR058532">
    <property type="entry name" value="YjbR/MT2646/Rv2570-like"/>
</dbReference>
<proteinExistence type="predicted"/>
<dbReference type="InterPro" id="IPR007351">
    <property type="entry name" value="YjbR"/>
</dbReference>
<dbReference type="RefSeq" id="WP_135107086.1">
    <property type="nucleotide sequence ID" value="NZ_LT599021.1"/>
</dbReference>
<gene>
    <name evidence="1" type="ORF">KL86DYS2_11950</name>
</gene>
<dbReference type="InterPro" id="IPR038056">
    <property type="entry name" value="YjbR-like_sf"/>
</dbReference>
<name>A0A212JNI5_9BACT</name>
<evidence type="ECO:0008006" key="2">
    <source>
        <dbReference type="Google" id="ProtNLM"/>
    </source>
</evidence>
<organism evidence="1">
    <name type="scientific">uncultured Dysgonomonas sp</name>
    <dbReference type="NCBI Taxonomy" id="206096"/>
    <lineage>
        <taxon>Bacteria</taxon>
        <taxon>Pseudomonadati</taxon>
        <taxon>Bacteroidota</taxon>
        <taxon>Bacteroidia</taxon>
        <taxon>Bacteroidales</taxon>
        <taxon>Dysgonomonadaceae</taxon>
        <taxon>Dysgonomonas</taxon>
        <taxon>environmental samples</taxon>
    </lineage>
</organism>
<reference evidence="1" key="1">
    <citation type="submission" date="2016-04" db="EMBL/GenBank/DDBJ databases">
        <authorList>
            <person name="Evans L.H."/>
            <person name="Alamgir A."/>
            <person name="Owens N."/>
            <person name="Weber N.D."/>
            <person name="Virtaneva K."/>
            <person name="Barbian K."/>
            <person name="Babar A."/>
            <person name="Rosenke K."/>
        </authorList>
    </citation>
    <scope>NUCLEOTIDE SEQUENCE</scope>
    <source>
        <strain evidence="1">86-2</strain>
    </source>
</reference>